<evidence type="ECO:0000259" key="9">
    <source>
        <dbReference type="Pfam" id="PF03345"/>
    </source>
</evidence>
<comment type="function">
    <text evidence="8">Subunit of the oligosaccharyl transferase (OST) complex that catalyzes the initial transfer of a defined glycan (Glc(3)Man(9)GlcNAc(2) in eukaryotes) from the lipid carrier dolichol-pyrophosphate to an asparagine residue within an Asn-X-Ser/Thr consensus motif in nascent polypeptide chains, the first step in protein N-glycosylation. N-glycosylation occurs cotranslationally and the complex associates with the Sec61 complex at the channel-forming translocon complex that mediates protein translocation across the endoplasmic reticulum (ER).</text>
</comment>
<dbReference type="AlphaFoldDB" id="W6MN62"/>
<dbReference type="PANTHER" id="PTHR10830">
    <property type="entry name" value="DOLICHYL-DIPHOSPHOOLIGOSACCHARIDE--PROTEIN GLYCOSYLTRANSFERASE 48 KDA SUBUNIT"/>
    <property type="match status" value="1"/>
</dbReference>
<name>W6MN62_9ASCO</name>
<evidence type="ECO:0000256" key="5">
    <source>
        <dbReference type="ARBA" id="ARBA00022824"/>
    </source>
</evidence>
<gene>
    <name evidence="11" type="ORF">KUCA_T00002444001</name>
</gene>
<dbReference type="STRING" id="1382522.W6MN62"/>
<dbReference type="PANTHER" id="PTHR10830:SF0">
    <property type="entry name" value="DOLICHYL-DIPHOSPHOOLIGOSACCHARIDE--PROTEIN GLYCOSYLTRANSFERASE 48 KDA SUBUNIT"/>
    <property type="match status" value="1"/>
</dbReference>
<comment type="similarity">
    <text evidence="3 8">Belongs to the DDOST 48 kDa subunit family.</text>
</comment>
<dbReference type="HOGENOM" id="CLU_031804_1_1_1"/>
<dbReference type="Pfam" id="PF03345">
    <property type="entry name" value="OST48_N"/>
    <property type="match status" value="1"/>
</dbReference>
<dbReference type="InterPro" id="IPR055459">
    <property type="entry name" value="OST48_MD"/>
</dbReference>
<reference evidence="11" key="1">
    <citation type="submission" date="2013-12" db="EMBL/GenBank/DDBJ databases">
        <authorList>
            <person name="Genoscope - CEA"/>
        </authorList>
    </citation>
    <scope>NUCLEOTIDE SEQUENCE</scope>
    <source>
        <strain evidence="11">CBS 1993</strain>
    </source>
</reference>
<organism evidence="11 12">
    <name type="scientific">Kuraishia capsulata CBS 1993</name>
    <dbReference type="NCBI Taxonomy" id="1382522"/>
    <lineage>
        <taxon>Eukaryota</taxon>
        <taxon>Fungi</taxon>
        <taxon>Dikarya</taxon>
        <taxon>Ascomycota</taxon>
        <taxon>Saccharomycotina</taxon>
        <taxon>Pichiomycetes</taxon>
        <taxon>Pichiales</taxon>
        <taxon>Pichiaceae</taxon>
        <taxon>Kuraishia</taxon>
    </lineage>
</organism>
<keyword evidence="4 8" id="KW-0812">Transmembrane</keyword>
<evidence type="ECO:0000256" key="7">
    <source>
        <dbReference type="ARBA" id="ARBA00023136"/>
    </source>
</evidence>
<evidence type="ECO:0000256" key="4">
    <source>
        <dbReference type="ARBA" id="ARBA00022692"/>
    </source>
</evidence>
<evidence type="ECO:0000256" key="6">
    <source>
        <dbReference type="ARBA" id="ARBA00022989"/>
    </source>
</evidence>
<dbReference type="GeneID" id="34519863"/>
<comment type="pathway">
    <text evidence="2 8">Protein modification; protein glycosylation.</text>
</comment>
<dbReference type="Proteomes" id="UP000019384">
    <property type="component" value="Unassembled WGS sequence"/>
</dbReference>
<proteinExistence type="inferred from homology"/>
<feature type="domain" description="OST48 N-terminal" evidence="9">
    <location>
        <begin position="27"/>
        <end position="253"/>
    </location>
</feature>
<dbReference type="GO" id="GO:0004576">
    <property type="term" value="F:oligosaccharyl transferase activity"/>
    <property type="evidence" value="ECO:0007669"/>
    <property type="project" value="EnsemblFungi"/>
</dbReference>
<reference evidence="11" key="2">
    <citation type="submission" date="2014-02" db="EMBL/GenBank/DDBJ databases">
        <title>Complete DNA sequence of /Kuraishia capsulata/ illustrates novel genomic features among budding yeasts (/Saccharomycotina/).</title>
        <authorList>
            <person name="Morales L."/>
            <person name="Noel B."/>
            <person name="Porcel B."/>
            <person name="Marcet-Houben M."/>
            <person name="Hullo M-F."/>
            <person name="Sacerdot C."/>
            <person name="Tekaia F."/>
            <person name="Leh-Louis V."/>
            <person name="Despons L."/>
            <person name="Khanna V."/>
            <person name="Aury J-M."/>
            <person name="Barbe V."/>
            <person name="Couloux A."/>
            <person name="Labadie K."/>
            <person name="Pelletier E."/>
            <person name="Souciet J-L."/>
            <person name="Boekhout T."/>
            <person name="Gabaldon T."/>
            <person name="Wincker P."/>
            <person name="Dujon B."/>
        </authorList>
    </citation>
    <scope>NUCLEOTIDE SEQUENCE</scope>
    <source>
        <strain evidence="11">CBS 1993</strain>
    </source>
</reference>
<dbReference type="Pfam" id="PF23358">
    <property type="entry name" value="OST48_MD"/>
    <property type="match status" value="1"/>
</dbReference>
<dbReference type="GO" id="GO:0005635">
    <property type="term" value="C:nuclear envelope"/>
    <property type="evidence" value="ECO:0007669"/>
    <property type="project" value="EnsemblFungi"/>
</dbReference>
<dbReference type="InterPro" id="IPR005013">
    <property type="entry name" value="DDOST_48_kDa_subunit"/>
</dbReference>
<feature type="transmembrane region" description="Helical" evidence="8">
    <location>
        <begin position="387"/>
        <end position="411"/>
    </location>
</feature>
<accession>W6MN62</accession>
<comment type="subunit">
    <text evidence="8">Component of the oligosaccharyltransferase (OST) complex.</text>
</comment>
<evidence type="ECO:0000256" key="1">
    <source>
        <dbReference type="ARBA" id="ARBA00004479"/>
    </source>
</evidence>
<dbReference type="EMBL" id="HG793127">
    <property type="protein sequence ID" value="CDK26472.1"/>
    <property type="molecule type" value="Genomic_DNA"/>
</dbReference>
<evidence type="ECO:0000256" key="8">
    <source>
        <dbReference type="RuleBase" id="RU361142"/>
    </source>
</evidence>
<dbReference type="UniPathway" id="UPA00378"/>
<evidence type="ECO:0000259" key="10">
    <source>
        <dbReference type="Pfam" id="PF23358"/>
    </source>
</evidence>
<evidence type="ECO:0000313" key="11">
    <source>
        <dbReference type="EMBL" id="CDK26472.1"/>
    </source>
</evidence>
<evidence type="ECO:0000256" key="2">
    <source>
        <dbReference type="ARBA" id="ARBA00004922"/>
    </source>
</evidence>
<feature type="domain" description="OST48 middle" evidence="10">
    <location>
        <begin position="273"/>
        <end position="410"/>
    </location>
</feature>
<protein>
    <recommendedName>
        <fullName evidence="8">Dolichyl-diphosphooligosaccharide--protein glycosyltransferase subunit WBP1</fullName>
        <shortName evidence="8">Oligosaccharyl transferase subunit WBP1</shortName>
    </recommendedName>
</protein>
<dbReference type="GO" id="GO:0018279">
    <property type="term" value="P:protein N-linked glycosylation via asparagine"/>
    <property type="evidence" value="ECO:0007669"/>
    <property type="project" value="UniProtKB-UniRule"/>
</dbReference>
<comment type="subcellular location">
    <subcellularLocation>
        <location evidence="8">Endoplasmic reticulum membrane</location>
        <topology evidence="8">Single-pass type I membrane protein</topology>
    </subcellularLocation>
    <subcellularLocation>
        <location evidence="1">Membrane</location>
        <topology evidence="1">Single-pass type I membrane protein</topology>
    </subcellularLocation>
</comment>
<sequence length="423" mass="47057">MRLSLVLALIFNLAALVFAGPAVKGATLVIYDPKLSKLSDYDNFVKSLDDVKAVEIGSSDIALFINGIRMFENLVILPSKVRSISPHVGVKELVEYVNDGGNLFGVTSSAGAQLDLEKFLGEVGIYTNAKFKLFDHFNEDSTKEGSVLIKDPEFQNKIVVPSSVDQISYSGSAALLSNSEYLIPILKAPKTSYTYNAAIGPVGSDSVWTSGDQGYLIVSFQALNNARVTWLGDDNLIKDSKYDNLAKDLVSWTFQYRGVIKSVSTSHENVVTGLESYKVKDFAKYEIEISQWSSEENTWVPFEADDVQVEFIMLDPYQRVNANVTSSDEEKTLFTAVFQIPDQHGMFTFSVDYKRPGLSFIDEKIVVPVRHLANDEYPRSWEITNSWVYLTSAVAVIIVWFAFVTVFIFSGKAPLVEDGKKKN</sequence>
<dbReference type="OrthoDB" id="29105at2759"/>
<dbReference type="InterPro" id="IPR055457">
    <property type="entry name" value="OST48_N"/>
</dbReference>
<evidence type="ECO:0000313" key="12">
    <source>
        <dbReference type="Proteomes" id="UP000019384"/>
    </source>
</evidence>
<evidence type="ECO:0000256" key="3">
    <source>
        <dbReference type="ARBA" id="ARBA00008743"/>
    </source>
</evidence>
<feature type="signal peptide" evidence="8">
    <location>
        <begin position="1"/>
        <end position="19"/>
    </location>
</feature>
<dbReference type="GO" id="GO:0008250">
    <property type="term" value="C:oligosaccharyltransferase complex"/>
    <property type="evidence" value="ECO:0007669"/>
    <property type="project" value="EnsemblFungi"/>
</dbReference>
<keyword evidence="12" id="KW-1185">Reference proteome</keyword>
<feature type="chain" id="PRO_5005151022" description="Dolichyl-diphosphooligosaccharide--protein glycosyltransferase subunit WBP1" evidence="8">
    <location>
        <begin position="20"/>
        <end position="423"/>
    </location>
</feature>
<keyword evidence="6 8" id="KW-1133">Transmembrane helix</keyword>
<keyword evidence="7 8" id="KW-0472">Membrane</keyword>
<dbReference type="RefSeq" id="XP_022458475.1">
    <property type="nucleotide sequence ID" value="XM_022602696.1"/>
</dbReference>
<keyword evidence="5 8" id="KW-0256">Endoplasmic reticulum</keyword>
<keyword evidence="8" id="KW-0732">Signal</keyword>